<evidence type="ECO:0000259" key="2">
    <source>
        <dbReference type="Pfam" id="PF22600"/>
    </source>
</evidence>
<feature type="region of interest" description="Disordered" evidence="1">
    <location>
        <begin position="360"/>
        <end position="511"/>
    </location>
</feature>
<feature type="domain" description="Poly(A) RNA polymerase mitochondrial-like central palm" evidence="2">
    <location>
        <begin position="7"/>
        <end position="145"/>
    </location>
</feature>
<gene>
    <name evidence="3" type="ORF">Pyn_29703</name>
</gene>
<dbReference type="Gene3D" id="1.10.1410.10">
    <property type="match status" value="1"/>
</dbReference>
<proteinExistence type="predicted"/>
<sequence length="511" mass="58663">MSAQSALENTLKEILRVVKPLREDWTTRLKIIDELRGAVESVESLRGATVEPFGSFVSDLFTRWGDLDVSIEFSNGSFVSPYGKKQKQRLLGEVMRAMRQKGGWRRYQLIPNARVPILKVESNLQNVSCDISIDNLKCQMKSRLLFWISEIDTRFRDMVLLVKEWAKTHNINNPKFGTFNSYSLTLLVVFHFQTCAPAIFPPLKDIYPGNLIDDLKGLRADTERHIEETCAANIRRLQSYNLRAENRSSLSELFISFLGKFSDLSLKASELGICTYTGQWQAIKSNMRWLPQTYALFIEDPFEQPENSARAVSKRELSRISETFEMSHHMLISPNQSSLLATLVRPQMLSLMVRTPVRSPVYNSERRQPTHPQRFRAEGSHSQTPSNNNGPRQPTHPLVHRQVHSPSQVQSQYQTVKPKGPSEVQPQFQTVKPKGPSQVQPQFQTVKPKGPSEVQPQFQTVKPKGPSQVQPQFQTVKPKSHPNRATFKKPLLQTYEDQRQQMWRPRSDRQV</sequence>
<reference evidence="3 4" key="1">
    <citation type="submission" date="2018-02" db="EMBL/GenBank/DDBJ databases">
        <title>Draft genome of wild Prunus yedoensis var. nudiflora.</title>
        <authorList>
            <person name="Baek S."/>
            <person name="Kim J.-H."/>
            <person name="Choi K."/>
            <person name="Kim G.-B."/>
            <person name="Cho A."/>
            <person name="Jang H."/>
            <person name="Shin C.-H."/>
            <person name="Yu H.-J."/>
            <person name="Mun J.-H."/>
        </authorList>
    </citation>
    <scope>NUCLEOTIDE SEQUENCE [LARGE SCALE GENOMIC DNA]</scope>
    <source>
        <strain evidence="4">cv. Jeju island</strain>
        <tissue evidence="3">Leaf</tissue>
    </source>
</reference>
<dbReference type="OrthoDB" id="2274644at2759"/>
<dbReference type="InterPro" id="IPR054708">
    <property type="entry name" value="MTPAP-like_central"/>
</dbReference>
<feature type="compositionally biased region" description="Polar residues" evidence="1">
    <location>
        <begin position="467"/>
        <end position="477"/>
    </location>
</feature>
<evidence type="ECO:0000313" key="3">
    <source>
        <dbReference type="EMBL" id="PQQ06607.1"/>
    </source>
</evidence>
<feature type="compositionally biased region" description="Polar residues" evidence="1">
    <location>
        <begin position="380"/>
        <end position="392"/>
    </location>
</feature>
<comment type="caution">
    <text evidence="3">The sequence shown here is derived from an EMBL/GenBank/DDBJ whole genome shotgun (WGS) entry which is preliminary data.</text>
</comment>
<dbReference type="Gene3D" id="3.30.460.10">
    <property type="entry name" value="Beta Polymerase, domain 2"/>
    <property type="match status" value="1"/>
</dbReference>
<dbReference type="GO" id="GO:0031123">
    <property type="term" value="P:RNA 3'-end processing"/>
    <property type="evidence" value="ECO:0007669"/>
    <property type="project" value="TreeGrafter"/>
</dbReference>
<dbReference type="Proteomes" id="UP000250321">
    <property type="component" value="Unassembled WGS sequence"/>
</dbReference>
<evidence type="ECO:0000313" key="4">
    <source>
        <dbReference type="Proteomes" id="UP000250321"/>
    </source>
</evidence>
<dbReference type="CDD" id="cd05402">
    <property type="entry name" value="NT_PAP_TUTase"/>
    <property type="match status" value="1"/>
</dbReference>
<feature type="compositionally biased region" description="Polar residues" evidence="1">
    <location>
        <begin position="404"/>
        <end position="415"/>
    </location>
</feature>
<dbReference type="STRING" id="2094558.A0A314YJP0"/>
<dbReference type="PANTHER" id="PTHR12271:SF123">
    <property type="entry name" value="PROTEIN HESO1"/>
    <property type="match status" value="1"/>
</dbReference>
<dbReference type="SUPFAM" id="SSF81631">
    <property type="entry name" value="PAP/OAS1 substrate-binding domain"/>
    <property type="match status" value="1"/>
</dbReference>
<dbReference type="SUPFAM" id="SSF81301">
    <property type="entry name" value="Nucleotidyltransferase"/>
    <property type="match status" value="1"/>
</dbReference>
<accession>A0A314YJP0</accession>
<organism evidence="3 4">
    <name type="scientific">Prunus yedoensis var. nudiflora</name>
    <dbReference type="NCBI Taxonomy" id="2094558"/>
    <lineage>
        <taxon>Eukaryota</taxon>
        <taxon>Viridiplantae</taxon>
        <taxon>Streptophyta</taxon>
        <taxon>Embryophyta</taxon>
        <taxon>Tracheophyta</taxon>
        <taxon>Spermatophyta</taxon>
        <taxon>Magnoliopsida</taxon>
        <taxon>eudicotyledons</taxon>
        <taxon>Gunneridae</taxon>
        <taxon>Pentapetalae</taxon>
        <taxon>rosids</taxon>
        <taxon>fabids</taxon>
        <taxon>Rosales</taxon>
        <taxon>Rosaceae</taxon>
        <taxon>Amygdaloideae</taxon>
        <taxon>Amygdaleae</taxon>
        <taxon>Prunus</taxon>
    </lineage>
</organism>
<dbReference type="EMBL" id="PJQY01000946">
    <property type="protein sequence ID" value="PQQ06607.1"/>
    <property type="molecule type" value="Genomic_DNA"/>
</dbReference>
<dbReference type="Pfam" id="PF22600">
    <property type="entry name" value="MTPAP-like_central"/>
    <property type="match status" value="1"/>
</dbReference>
<protein>
    <submittedName>
        <fullName evidence="3">Protein HESO1 isoform X1</fullName>
    </submittedName>
</protein>
<keyword evidence="4" id="KW-1185">Reference proteome</keyword>
<name>A0A314YJP0_PRUYE</name>
<dbReference type="PANTHER" id="PTHR12271">
    <property type="entry name" value="POLY A POLYMERASE CID PAP -RELATED"/>
    <property type="match status" value="1"/>
</dbReference>
<dbReference type="AlphaFoldDB" id="A0A314YJP0"/>
<evidence type="ECO:0000256" key="1">
    <source>
        <dbReference type="SAM" id="MobiDB-lite"/>
    </source>
</evidence>
<dbReference type="InterPro" id="IPR043519">
    <property type="entry name" value="NT_sf"/>
</dbReference>
<dbReference type="GO" id="GO:0050265">
    <property type="term" value="F:RNA uridylyltransferase activity"/>
    <property type="evidence" value="ECO:0007669"/>
    <property type="project" value="TreeGrafter"/>
</dbReference>